<dbReference type="InterPro" id="IPR027417">
    <property type="entry name" value="P-loop_NTPase"/>
</dbReference>
<gene>
    <name evidence="11" type="ORF">AALO17_22650</name>
</gene>
<comment type="catalytic activity">
    <reaction evidence="8">
        <text>L-tyrosyl-[protein] + ATP = O-phospho-L-tyrosyl-[protein] + ADP + H(+)</text>
        <dbReference type="Rhea" id="RHEA:10596"/>
        <dbReference type="Rhea" id="RHEA-COMP:10136"/>
        <dbReference type="Rhea" id="RHEA-COMP:20101"/>
        <dbReference type="ChEBI" id="CHEBI:15378"/>
        <dbReference type="ChEBI" id="CHEBI:30616"/>
        <dbReference type="ChEBI" id="CHEBI:46858"/>
        <dbReference type="ChEBI" id="CHEBI:61978"/>
        <dbReference type="ChEBI" id="CHEBI:456216"/>
        <dbReference type="EC" id="2.7.10.2"/>
    </reaction>
</comment>
<sequence length="243" mass="27393">MAKKKKNVSNNSSRRTNRNDQLNLEEVYRQLRTNIEFSQMDSELRVLNVLSTHPNEGKSSVASNLAKIFADKYEKVLLIDCDLRTPSLHKMLRTSNGEGLTNLLTHYRQDDPLLEQDEIQELELDDQSSLFFLSAGSRVPNPTEIISSRRFASLINSARSQFDQVIIDCPPAFAVSDAVPISNLSDGTLFVLSAKETDKNDAREAVDDLKRNGANLIGTVMTKVPGFMSRHYYGYGYGDRNER</sequence>
<evidence type="ECO:0000313" key="11">
    <source>
        <dbReference type="EMBL" id="AMK55399.1"/>
    </source>
</evidence>
<dbReference type="InterPro" id="IPR025669">
    <property type="entry name" value="AAA_dom"/>
</dbReference>
<dbReference type="InterPro" id="IPR005702">
    <property type="entry name" value="Wzc-like_C"/>
</dbReference>
<dbReference type="STRING" id="1702221.AALO17_22650"/>
<evidence type="ECO:0000256" key="5">
    <source>
        <dbReference type="ARBA" id="ARBA00022777"/>
    </source>
</evidence>
<keyword evidence="4" id="KW-0547">Nucleotide-binding</keyword>
<dbReference type="GO" id="GO:0005886">
    <property type="term" value="C:plasma membrane"/>
    <property type="evidence" value="ECO:0007669"/>
    <property type="project" value="TreeGrafter"/>
</dbReference>
<feature type="domain" description="AAA" evidence="10">
    <location>
        <begin position="57"/>
        <end position="175"/>
    </location>
</feature>
<evidence type="ECO:0000256" key="8">
    <source>
        <dbReference type="ARBA" id="ARBA00051245"/>
    </source>
</evidence>
<reference evidence="11 12" key="1">
    <citation type="journal article" date="2016" name="Gut Pathog.">
        <title>Whole genome sequencing of "Faecalibaculum rodentium" ALO17, isolated from C57BL/6J laboratory mouse feces.</title>
        <authorList>
            <person name="Lim S."/>
            <person name="Chang D.H."/>
            <person name="Ahn S."/>
            <person name="Kim B.C."/>
        </authorList>
    </citation>
    <scope>NUCLEOTIDE SEQUENCE [LARGE SCALE GENOMIC DNA]</scope>
    <source>
        <strain evidence="11 12">Alo17</strain>
    </source>
</reference>
<keyword evidence="5" id="KW-0418">Kinase</keyword>
<dbReference type="PANTHER" id="PTHR32309">
    <property type="entry name" value="TYROSINE-PROTEIN KINASE"/>
    <property type="match status" value="1"/>
</dbReference>
<dbReference type="OrthoDB" id="9794577at2"/>
<dbReference type="GO" id="GO:0004715">
    <property type="term" value="F:non-membrane spanning protein tyrosine kinase activity"/>
    <property type="evidence" value="ECO:0007669"/>
    <property type="project" value="UniProtKB-EC"/>
</dbReference>
<dbReference type="GO" id="GO:0005524">
    <property type="term" value="F:ATP binding"/>
    <property type="evidence" value="ECO:0007669"/>
    <property type="project" value="UniProtKB-KW"/>
</dbReference>
<organism evidence="11 12">
    <name type="scientific">Faecalibaculum rodentium</name>
    <dbReference type="NCBI Taxonomy" id="1702221"/>
    <lineage>
        <taxon>Bacteria</taxon>
        <taxon>Bacillati</taxon>
        <taxon>Bacillota</taxon>
        <taxon>Erysipelotrichia</taxon>
        <taxon>Erysipelotrichales</taxon>
        <taxon>Erysipelotrichaceae</taxon>
        <taxon>Faecalibaculum</taxon>
    </lineage>
</organism>
<evidence type="ECO:0000313" key="12">
    <source>
        <dbReference type="Proteomes" id="UP000069771"/>
    </source>
</evidence>
<dbReference type="RefSeq" id="WP_067558995.1">
    <property type="nucleotide sequence ID" value="NZ_CP011391.1"/>
</dbReference>
<evidence type="ECO:0000256" key="3">
    <source>
        <dbReference type="ARBA" id="ARBA00022679"/>
    </source>
</evidence>
<evidence type="ECO:0000259" key="10">
    <source>
        <dbReference type="Pfam" id="PF13614"/>
    </source>
</evidence>
<evidence type="ECO:0000256" key="1">
    <source>
        <dbReference type="ARBA" id="ARBA00007316"/>
    </source>
</evidence>
<dbReference type="NCBIfam" id="TIGR01007">
    <property type="entry name" value="eps_fam"/>
    <property type="match status" value="1"/>
</dbReference>
<protein>
    <recommendedName>
        <fullName evidence="2">non-specific protein-tyrosine kinase</fullName>
        <ecNumber evidence="2">2.7.10.2</ecNumber>
    </recommendedName>
</protein>
<evidence type="ECO:0000256" key="2">
    <source>
        <dbReference type="ARBA" id="ARBA00011903"/>
    </source>
</evidence>
<keyword evidence="12" id="KW-1185">Reference proteome</keyword>
<evidence type="ECO:0000256" key="6">
    <source>
        <dbReference type="ARBA" id="ARBA00022840"/>
    </source>
</evidence>
<keyword evidence="7" id="KW-0829">Tyrosine-protein kinase</keyword>
<dbReference type="EMBL" id="CP011391">
    <property type="protein sequence ID" value="AMK55399.1"/>
    <property type="molecule type" value="Genomic_DNA"/>
</dbReference>
<evidence type="ECO:0000256" key="9">
    <source>
        <dbReference type="SAM" id="MobiDB-lite"/>
    </source>
</evidence>
<dbReference type="AlphaFoldDB" id="A0A140DXM2"/>
<name>A0A140DXM2_9FIRM</name>
<dbReference type="Pfam" id="PF13614">
    <property type="entry name" value="AAA_31"/>
    <property type="match status" value="1"/>
</dbReference>
<keyword evidence="3" id="KW-0808">Transferase</keyword>
<dbReference type="InterPro" id="IPR050445">
    <property type="entry name" value="Bact_polysacc_biosynth/exp"/>
</dbReference>
<evidence type="ECO:0000256" key="4">
    <source>
        <dbReference type="ARBA" id="ARBA00022741"/>
    </source>
</evidence>
<dbReference type="PANTHER" id="PTHR32309:SF13">
    <property type="entry name" value="FERRIC ENTEROBACTIN TRANSPORT PROTEIN FEPE"/>
    <property type="match status" value="1"/>
</dbReference>
<keyword evidence="6" id="KW-0067">ATP-binding</keyword>
<dbReference type="SUPFAM" id="SSF52540">
    <property type="entry name" value="P-loop containing nucleoside triphosphate hydrolases"/>
    <property type="match status" value="1"/>
</dbReference>
<dbReference type="Gene3D" id="3.40.50.300">
    <property type="entry name" value="P-loop containing nucleotide triphosphate hydrolases"/>
    <property type="match status" value="1"/>
</dbReference>
<dbReference type="Proteomes" id="UP000069771">
    <property type="component" value="Chromosome"/>
</dbReference>
<dbReference type="GeneID" id="78478831"/>
<comment type="similarity">
    <text evidence="1">Belongs to the CpsD/CapB family.</text>
</comment>
<accession>A0A140DXM2</accession>
<proteinExistence type="inferred from homology"/>
<feature type="region of interest" description="Disordered" evidence="9">
    <location>
        <begin position="1"/>
        <end position="21"/>
    </location>
</feature>
<dbReference type="EC" id="2.7.10.2" evidence="2"/>
<dbReference type="KEGG" id="fro:AALO17_22650"/>
<dbReference type="CDD" id="cd05387">
    <property type="entry name" value="BY-kinase"/>
    <property type="match status" value="1"/>
</dbReference>
<evidence type="ECO:0000256" key="7">
    <source>
        <dbReference type="ARBA" id="ARBA00023137"/>
    </source>
</evidence>